<name>A0AAD7B2F0_9AGAR</name>
<accession>A0AAD7B2F0</accession>
<feature type="region of interest" description="Disordered" evidence="1">
    <location>
        <begin position="118"/>
        <end position="154"/>
    </location>
</feature>
<evidence type="ECO:0000313" key="3">
    <source>
        <dbReference type="Proteomes" id="UP001221142"/>
    </source>
</evidence>
<feature type="region of interest" description="Disordered" evidence="1">
    <location>
        <begin position="172"/>
        <end position="207"/>
    </location>
</feature>
<dbReference type="Proteomes" id="UP001221142">
    <property type="component" value="Unassembled WGS sequence"/>
</dbReference>
<evidence type="ECO:0000313" key="2">
    <source>
        <dbReference type="EMBL" id="KAJ7608418.1"/>
    </source>
</evidence>
<feature type="compositionally biased region" description="Low complexity" evidence="1">
    <location>
        <begin position="118"/>
        <end position="127"/>
    </location>
</feature>
<organism evidence="2 3">
    <name type="scientific">Roridomyces roridus</name>
    <dbReference type="NCBI Taxonomy" id="1738132"/>
    <lineage>
        <taxon>Eukaryota</taxon>
        <taxon>Fungi</taxon>
        <taxon>Dikarya</taxon>
        <taxon>Basidiomycota</taxon>
        <taxon>Agaricomycotina</taxon>
        <taxon>Agaricomycetes</taxon>
        <taxon>Agaricomycetidae</taxon>
        <taxon>Agaricales</taxon>
        <taxon>Marasmiineae</taxon>
        <taxon>Mycenaceae</taxon>
        <taxon>Roridomyces</taxon>
    </lineage>
</organism>
<dbReference type="EMBL" id="JARKIF010000045">
    <property type="protein sequence ID" value="KAJ7608418.1"/>
    <property type="molecule type" value="Genomic_DNA"/>
</dbReference>
<reference evidence="2" key="1">
    <citation type="submission" date="2023-03" db="EMBL/GenBank/DDBJ databases">
        <title>Massive genome expansion in bonnet fungi (Mycena s.s.) driven by repeated elements and novel gene families across ecological guilds.</title>
        <authorList>
            <consortium name="Lawrence Berkeley National Laboratory"/>
            <person name="Harder C.B."/>
            <person name="Miyauchi S."/>
            <person name="Viragh M."/>
            <person name="Kuo A."/>
            <person name="Thoen E."/>
            <person name="Andreopoulos B."/>
            <person name="Lu D."/>
            <person name="Skrede I."/>
            <person name="Drula E."/>
            <person name="Henrissat B."/>
            <person name="Morin E."/>
            <person name="Kohler A."/>
            <person name="Barry K."/>
            <person name="LaButti K."/>
            <person name="Morin E."/>
            <person name="Salamov A."/>
            <person name="Lipzen A."/>
            <person name="Mereny Z."/>
            <person name="Hegedus B."/>
            <person name="Baldrian P."/>
            <person name="Stursova M."/>
            <person name="Weitz H."/>
            <person name="Taylor A."/>
            <person name="Grigoriev I.V."/>
            <person name="Nagy L.G."/>
            <person name="Martin F."/>
            <person name="Kauserud H."/>
        </authorList>
    </citation>
    <scope>NUCLEOTIDE SEQUENCE</scope>
    <source>
        <strain evidence="2">9284</strain>
    </source>
</reference>
<evidence type="ECO:0000256" key="1">
    <source>
        <dbReference type="SAM" id="MobiDB-lite"/>
    </source>
</evidence>
<protein>
    <submittedName>
        <fullName evidence="2">Uncharacterized protein</fullName>
    </submittedName>
</protein>
<comment type="caution">
    <text evidence="2">The sequence shown here is derived from an EMBL/GenBank/DDBJ whole genome shotgun (WGS) entry which is preliminary data.</text>
</comment>
<proteinExistence type="predicted"/>
<gene>
    <name evidence="2" type="ORF">FB45DRAFT_1067505</name>
</gene>
<sequence length="229" mass="25288">MTLPKQWPFKLRYKTCAPNFGGVAEKQPPLEIQDCHLRPGSIYRRASPAAPQRTTCVDPRLTFNGCLTEVYIRQAEDLISQLAWDLFRQPPGLSRVAISSGRTSKGIKPFSFFPRVSTTLRPPTASPRTRRPATFLRHSLTAPPSPPKSSNVSLAGVNRPVMATLFTLGHAEEDEGSLEKPTLNTPSTRASTCLSTAQAHPVASRRQLPALLAPLEGGEPPRKRRRCDW</sequence>
<dbReference type="AlphaFoldDB" id="A0AAD7B2F0"/>
<feature type="compositionally biased region" description="Polar residues" evidence="1">
    <location>
        <begin position="182"/>
        <end position="198"/>
    </location>
</feature>
<keyword evidence="3" id="KW-1185">Reference proteome</keyword>